<dbReference type="PANTHER" id="PTHR19229:SF36">
    <property type="entry name" value="ATP-BINDING CASSETTE SUB-FAMILY A MEMBER 2"/>
    <property type="match status" value="1"/>
</dbReference>
<comment type="caution">
    <text evidence="13">The sequence shown here is derived from an EMBL/GenBank/DDBJ whole genome shotgun (WGS) entry which is preliminary data.</text>
</comment>
<keyword evidence="7 13" id="KW-0067">ATP-binding</keyword>
<organism evidence="13 14">
    <name type="scientific">Karstenula rhodostoma CBS 690.94</name>
    <dbReference type="NCBI Taxonomy" id="1392251"/>
    <lineage>
        <taxon>Eukaryota</taxon>
        <taxon>Fungi</taxon>
        <taxon>Dikarya</taxon>
        <taxon>Ascomycota</taxon>
        <taxon>Pezizomycotina</taxon>
        <taxon>Dothideomycetes</taxon>
        <taxon>Pleosporomycetidae</taxon>
        <taxon>Pleosporales</taxon>
        <taxon>Massarineae</taxon>
        <taxon>Didymosphaeriaceae</taxon>
        <taxon>Karstenula</taxon>
    </lineage>
</organism>
<evidence type="ECO:0000313" key="13">
    <source>
        <dbReference type="EMBL" id="KAF2440939.1"/>
    </source>
</evidence>
<feature type="transmembrane region" description="Helical" evidence="11">
    <location>
        <begin position="1027"/>
        <end position="1049"/>
    </location>
</feature>
<dbReference type="InterPro" id="IPR026082">
    <property type="entry name" value="ABCA"/>
</dbReference>
<feature type="domain" description="ABC transporter" evidence="12">
    <location>
        <begin position="471"/>
        <end position="694"/>
    </location>
</feature>
<dbReference type="PROSITE" id="PS50893">
    <property type="entry name" value="ABC_TRANSPORTER_2"/>
    <property type="match status" value="2"/>
</dbReference>
<dbReference type="InterPro" id="IPR027417">
    <property type="entry name" value="P-loop_NTPase"/>
</dbReference>
<evidence type="ECO:0000256" key="8">
    <source>
        <dbReference type="ARBA" id="ARBA00022989"/>
    </source>
</evidence>
<evidence type="ECO:0000256" key="5">
    <source>
        <dbReference type="ARBA" id="ARBA00022737"/>
    </source>
</evidence>
<dbReference type="CDD" id="cd03263">
    <property type="entry name" value="ABC_subfamily_A"/>
    <property type="match status" value="2"/>
</dbReference>
<feature type="domain" description="ABC transporter" evidence="12">
    <location>
        <begin position="1236"/>
        <end position="1467"/>
    </location>
</feature>
<reference evidence="13" key="1">
    <citation type="journal article" date="2020" name="Stud. Mycol.">
        <title>101 Dothideomycetes genomes: a test case for predicting lifestyles and emergence of pathogens.</title>
        <authorList>
            <person name="Haridas S."/>
            <person name="Albert R."/>
            <person name="Binder M."/>
            <person name="Bloem J."/>
            <person name="Labutti K."/>
            <person name="Salamov A."/>
            <person name="Andreopoulos B."/>
            <person name="Baker S."/>
            <person name="Barry K."/>
            <person name="Bills G."/>
            <person name="Bluhm B."/>
            <person name="Cannon C."/>
            <person name="Castanera R."/>
            <person name="Culley D."/>
            <person name="Daum C."/>
            <person name="Ezra D."/>
            <person name="Gonzalez J."/>
            <person name="Henrissat B."/>
            <person name="Kuo A."/>
            <person name="Liang C."/>
            <person name="Lipzen A."/>
            <person name="Lutzoni F."/>
            <person name="Magnuson J."/>
            <person name="Mondo S."/>
            <person name="Nolan M."/>
            <person name="Ohm R."/>
            <person name="Pangilinan J."/>
            <person name="Park H.-J."/>
            <person name="Ramirez L."/>
            <person name="Alfaro M."/>
            <person name="Sun H."/>
            <person name="Tritt A."/>
            <person name="Yoshinaga Y."/>
            <person name="Zwiers L.-H."/>
            <person name="Turgeon B."/>
            <person name="Goodwin S."/>
            <person name="Spatafora J."/>
            <person name="Crous P."/>
            <person name="Grigoriev I."/>
        </authorList>
    </citation>
    <scope>NUCLEOTIDE SEQUENCE</scope>
    <source>
        <strain evidence="13">CBS 690.94</strain>
    </source>
</reference>
<feature type="transmembrane region" description="Helical" evidence="11">
    <location>
        <begin position="1061"/>
        <end position="1084"/>
    </location>
</feature>
<feature type="transmembrane region" description="Helical" evidence="11">
    <location>
        <begin position="286"/>
        <end position="305"/>
    </location>
</feature>
<dbReference type="GO" id="GO:0005319">
    <property type="term" value="F:lipid transporter activity"/>
    <property type="evidence" value="ECO:0007669"/>
    <property type="project" value="TreeGrafter"/>
</dbReference>
<dbReference type="FunFam" id="3.40.50.300:FF:001345">
    <property type="entry name" value="Related to ABC transporter"/>
    <property type="match status" value="1"/>
</dbReference>
<keyword evidence="3" id="KW-0813">Transport</keyword>
<accession>A0A9P4PD99</accession>
<keyword evidence="5" id="KW-0677">Repeat</keyword>
<dbReference type="SUPFAM" id="SSF52540">
    <property type="entry name" value="P-loop containing nucleoside triphosphate hydrolases"/>
    <property type="match status" value="2"/>
</dbReference>
<evidence type="ECO:0000256" key="10">
    <source>
        <dbReference type="SAM" id="MobiDB-lite"/>
    </source>
</evidence>
<keyword evidence="6" id="KW-0547">Nucleotide-binding</keyword>
<evidence type="ECO:0000256" key="1">
    <source>
        <dbReference type="ARBA" id="ARBA00004141"/>
    </source>
</evidence>
<evidence type="ECO:0000256" key="9">
    <source>
        <dbReference type="ARBA" id="ARBA00023136"/>
    </source>
</evidence>
<gene>
    <name evidence="13" type="ORF">P171DRAFT_366919</name>
</gene>
<name>A0A9P4PD99_9PLEO</name>
<evidence type="ECO:0000256" key="2">
    <source>
        <dbReference type="ARBA" id="ARBA00008869"/>
    </source>
</evidence>
<dbReference type="GO" id="GO:0140359">
    <property type="term" value="F:ABC-type transporter activity"/>
    <property type="evidence" value="ECO:0007669"/>
    <property type="project" value="InterPro"/>
</dbReference>
<dbReference type="GO" id="GO:0016020">
    <property type="term" value="C:membrane"/>
    <property type="evidence" value="ECO:0007669"/>
    <property type="project" value="UniProtKB-SubCell"/>
</dbReference>
<feature type="transmembrane region" description="Helical" evidence="11">
    <location>
        <begin position="1091"/>
        <end position="1115"/>
    </location>
</feature>
<dbReference type="Proteomes" id="UP000799764">
    <property type="component" value="Unassembled WGS sequence"/>
</dbReference>
<dbReference type="InterPro" id="IPR003593">
    <property type="entry name" value="AAA+_ATPase"/>
</dbReference>
<dbReference type="InterPro" id="IPR013525">
    <property type="entry name" value="ABC2_TM"/>
</dbReference>
<dbReference type="Pfam" id="PF12698">
    <property type="entry name" value="ABC2_membrane_3"/>
    <property type="match status" value="1"/>
</dbReference>
<feature type="transmembrane region" description="Helical" evidence="11">
    <location>
        <begin position="1127"/>
        <end position="1149"/>
    </location>
</feature>
<feature type="transmembrane region" description="Helical" evidence="11">
    <location>
        <begin position="339"/>
        <end position="358"/>
    </location>
</feature>
<sequence>MAIFSQTWTLTKKTLMVVFVRHWFFTSIRAFWAPIIFMFFITYAKNFFVPPSEFGIGSPTPIRSFENALAAATGNRNTIVFVNNGHTGGDIERVIENLSDTVRGAGKTAITTEQDVDLLTLCASSLRGASTCYGAISFHSSPSEGDGMVWNYTMRADGTFGVRIYVDQEDNDVQIYVLPFQSAVDRAIASLNGTTLPNTIEEYPFTSKTQEEREQSIRTSYMGALIDIMAVALYIGVCGVTYQLTGQMASEREGGISQLVEAMSPAKKPWQTQAARLLSNHIAFDIIYLPGWIIMGIIIRQLAFVHANVGILIIYHILVGGALTSFSIFGASFFKKAQLSGITMVIIPILLAIVAQVAGPYSTGAVAVLSLLFPSMNYVWFITCIARWERTLQPANLVKSPPVYNDITWNLPGIAFWIFCIVQIFAYPVLGALVERWLYGTVSKERNTTTSSHEHSIILSSFSKHWTPSWFRTNVLAKIGIKPPETIRAVNDFSIKARRGQIMVLLGANGSGKSTTLDAISGLNTITSGSIDIDGTGGLGLCPQKNVMWDELTVFEHVQIFNRLKSAGTTDNKETIKNLIRACDLGHKMKAQSKTLSGGQKRKLQLAMMFTGGSRVCCVDEVSSGLDPLSRRKIWDILLAERGDRTFLLTTHFLDEADVLADYIAILSRGNLKTKGTSVQLKHNIGAGYHVTYPKDVSITPLDGVRKPAPSEVMVTYWFPDALGATKFVDDLRARGVKNYDIVGPTLEDVFLALAEEVKEHNLGTEDTVPITSPPKDTEVAMLSSGQNSEVEKSLKMSKGRGTTFTQQTFILVRKRFTILRRNYWPYVCAVLLPIIAAGLVTLFLKGYKAVGCSPGESSNNPDVYSLANVDTDRSLLIPVGPPSRVDVRTLATISGLNQSNFQSVDTLDDFNNFIDTRFHNVTPGGFFVQDNGPPVLAYVGNRGTLTGIVTLSALDAILSEIPISTQYQQFAVPFAPGMGKTLQLILYFGLAMSVYPAFFALYPTIERLRKVRALHYSNGIRAAPLWLAYLTFDFLFVLIISAIVTAIFVGASSVWYSPGYLFVIFFLYGLTSTLFCYVISIAVTSQLATFAFAAGAQASCFLLYFIGYMSILTYSPAYRIDNDLKIFYFAFATVTPSGNILRTMLLSLNSFSVLCHGDEVASYPGAIDVYGGPILYLSLQAILLFIALVWWDSGYRPSIFNRAKSRQRHTEDSTEHVVSAVAAEISRTEQSNDSLRVLHLHKDFGHNHAVDDITFGIPQGEVFSLLGPNGAGKSTTISLIRGDEHPTTHINGGGDVLIEDISIISKRAAARGHLGVCPQFDAMDSMTVTEHLYFYARARGVQDPMSSVNAILTATGLARFQTRLASKLSGGNKRKLSLGIALMGNPSVLVLDEPSSGMDAAAKRVMWRTLLGVAAPGRALLITTHSMEEADKLATRVGIMKRRMLALGTVAELGDRYGDAFVVQLVLKSAPSTTTEEMDAVKSWVSSRIPGVQMDKWGSKDGGHGQLRFKVLKAALSSLATSSSPGVEKADKTSTNVQELERTPSLGDIPGLIQLLENNRTEIGLEYYSVSPTTLDEVFLRVVGEENEDDKSKAKSTWWKQLLRF</sequence>
<keyword evidence="14" id="KW-1185">Reference proteome</keyword>
<comment type="similarity">
    <text evidence="2">Belongs to the ABC transporter superfamily. ABCA family.</text>
</comment>
<evidence type="ECO:0000256" key="7">
    <source>
        <dbReference type="ARBA" id="ARBA00022840"/>
    </source>
</evidence>
<dbReference type="InterPro" id="IPR003439">
    <property type="entry name" value="ABC_transporter-like_ATP-bd"/>
</dbReference>
<evidence type="ECO:0000256" key="11">
    <source>
        <dbReference type="SAM" id="Phobius"/>
    </source>
</evidence>
<protein>
    <submittedName>
        <fullName evidence="13">Nod factor export ATP-binding protein I</fullName>
    </submittedName>
</protein>
<keyword evidence="8 11" id="KW-1133">Transmembrane helix</keyword>
<evidence type="ECO:0000259" key="12">
    <source>
        <dbReference type="PROSITE" id="PS50893"/>
    </source>
</evidence>
<dbReference type="Pfam" id="PF00005">
    <property type="entry name" value="ABC_tran"/>
    <property type="match status" value="2"/>
</dbReference>
<comment type="subcellular location">
    <subcellularLocation>
        <location evidence="1">Membrane</location>
        <topology evidence="1">Multi-pass membrane protein</topology>
    </subcellularLocation>
</comment>
<feature type="transmembrane region" description="Helical" evidence="11">
    <location>
        <begin position="365"/>
        <end position="388"/>
    </location>
</feature>
<feature type="transmembrane region" description="Helical" evidence="11">
    <location>
        <begin position="312"/>
        <end position="333"/>
    </location>
</feature>
<dbReference type="OrthoDB" id="8061355at2759"/>
<dbReference type="PROSITE" id="PS00211">
    <property type="entry name" value="ABC_TRANSPORTER_1"/>
    <property type="match status" value="2"/>
</dbReference>
<keyword evidence="9 11" id="KW-0472">Membrane</keyword>
<evidence type="ECO:0000313" key="14">
    <source>
        <dbReference type="Proteomes" id="UP000799764"/>
    </source>
</evidence>
<feature type="transmembrane region" description="Helical" evidence="11">
    <location>
        <begin position="414"/>
        <end position="434"/>
    </location>
</feature>
<dbReference type="InterPro" id="IPR017871">
    <property type="entry name" value="ABC_transporter-like_CS"/>
</dbReference>
<feature type="transmembrane region" description="Helical" evidence="11">
    <location>
        <begin position="985"/>
        <end position="1006"/>
    </location>
</feature>
<dbReference type="PANTHER" id="PTHR19229">
    <property type="entry name" value="ATP-BINDING CASSETTE TRANSPORTER SUBFAMILY A ABCA"/>
    <property type="match status" value="1"/>
</dbReference>
<evidence type="ECO:0000256" key="3">
    <source>
        <dbReference type="ARBA" id="ARBA00022448"/>
    </source>
</evidence>
<feature type="transmembrane region" description="Helical" evidence="11">
    <location>
        <begin position="824"/>
        <end position="845"/>
    </location>
</feature>
<evidence type="ECO:0000256" key="4">
    <source>
        <dbReference type="ARBA" id="ARBA00022692"/>
    </source>
</evidence>
<keyword evidence="4 11" id="KW-0812">Transmembrane</keyword>
<dbReference type="GO" id="GO:0005524">
    <property type="term" value="F:ATP binding"/>
    <property type="evidence" value="ECO:0007669"/>
    <property type="project" value="UniProtKB-KW"/>
</dbReference>
<feature type="transmembrane region" description="Helical" evidence="11">
    <location>
        <begin position="1170"/>
        <end position="1192"/>
    </location>
</feature>
<evidence type="ECO:0000256" key="6">
    <source>
        <dbReference type="ARBA" id="ARBA00022741"/>
    </source>
</evidence>
<dbReference type="SMART" id="SM00382">
    <property type="entry name" value="AAA"/>
    <property type="match status" value="2"/>
</dbReference>
<dbReference type="GO" id="GO:0016887">
    <property type="term" value="F:ATP hydrolysis activity"/>
    <property type="evidence" value="ECO:0007669"/>
    <property type="project" value="InterPro"/>
</dbReference>
<dbReference type="Gene3D" id="3.40.50.300">
    <property type="entry name" value="P-loop containing nucleotide triphosphate hydrolases"/>
    <property type="match status" value="2"/>
</dbReference>
<feature type="transmembrane region" description="Helical" evidence="11">
    <location>
        <begin position="23"/>
        <end position="44"/>
    </location>
</feature>
<proteinExistence type="inferred from homology"/>
<dbReference type="FunFam" id="3.40.50.300:FF:001344">
    <property type="entry name" value="Related to ABC transporter"/>
    <property type="match status" value="1"/>
</dbReference>
<dbReference type="EMBL" id="MU001506">
    <property type="protein sequence ID" value="KAF2440939.1"/>
    <property type="molecule type" value="Genomic_DNA"/>
</dbReference>
<feature type="transmembrane region" description="Helical" evidence="11">
    <location>
        <begin position="221"/>
        <end position="242"/>
    </location>
</feature>
<feature type="region of interest" description="Disordered" evidence="10">
    <location>
        <begin position="765"/>
        <end position="785"/>
    </location>
</feature>